<feature type="compositionally biased region" description="Basic and acidic residues" evidence="1">
    <location>
        <begin position="38"/>
        <end position="47"/>
    </location>
</feature>
<organism evidence="2 3">
    <name type="scientific">Cirrhinus mrigala</name>
    <name type="common">Mrigala</name>
    <dbReference type="NCBI Taxonomy" id="683832"/>
    <lineage>
        <taxon>Eukaryota</taxon>
        <taxon>Metazoa</taxon>
        <taxon>Chordata</taxon>
        <taxon>Craniata</taxon>
        <taxon>Vertebrata</taxon>
        <taxon>Euteleostomi</taxon>
        <taxon>Actinopterygii</taxon>
        <taxon>Neopterygii</taxon>
        <taxon>Teleostei</taxon>
        <taxon>Ostariophysi</taxon>
        <taxon>Cypriniformes</taxon>
        <taxon>Cyprinidae</taxon>
        <taxon>Labeoninae</taxon>
        <taxon>Labeonini</taxon>
        <taxon>Cirrhinus</taxon>
    </lineage>
</organism>
<dbReference type="EMBL" id="JAMKFB020000004">
    <property type="protein sequence ID" value="KAL0196458.1"/>
    <property type="molecule type" value="Genomic_DNA"/>
</dbReference>
<evidence type="ECO:0000256" key="1">
    <source>
        <dbReference type="SAM" id="MobiDB-lite"/>
    </source>
</evidence>
<reference evidence="2 3" key="1">
    <citation type="submission" date="2024-05" db="EMBL/GenBank/DDBJ databases">
        <title>Genome sequencing and assembly of Indian major carp, Cirrhinus mrigala (Hamilton, 1822).</title>
        <authorList>
            <person name="Mohindra V."/>
            <person name="Chowdhury L.M."/>
            <person name="Lal K."/>
            <person name="Jena J.K."/>
        </authorList>
    </citation>
    <scope>NUCLEOTIDE SEQUENCE [LARGE SCALE GENOMIC DNA]</scope>
    <source>
        <strain evidence="2">CM1030</strain>
        <tissue evidence="2">Blood</tissue>
    </source>
</reference>
<gene>
    <name evidence="2" type="ORF">M9458_010030</name>
</gene>
<name>A0ABD0REY6_CIRMR</name>
<keyword evidence="3" id="KW-1185">Reference proteome</keyword>
<evidence type="ECO:0000313" key="2">
    <source>
        <dbReference type="EMBL" id="KAL0196458.1"/>
    </source>
</evidence>
<feature type="compositionally biased region" description="Polar residues" evidence="1">
    <location>
        <begin position="48"/>
        <end position="64"/>
    </location>
</feature>
<feature type="region of interest" description="Disordered" evidence="1">
    <location>
        <begin position="31"/>
        <end position="64"/>
    </location>
</feature>
<accession>A0ABD0REY6</accession>
<sequence>DRPRSAVEHMSSAIEVGRTRMSVEEQMERIRRHQQGALRERRREDGSLSRSLSFTKENTYYTLQ</sequence>
<feature type="non-terminal residue" evidence="2">
    <location>
        <position position="64"/>
    </location>
</feature>
<proteinExistence type="predicted"/>
<feature type="non-terminal residue" evidence="2">
    <location>
        <position position="1"/>
    </location>
</feature>
<evidence type="ECO:0000313" key="3">
    <source>
        <dbReference type="Proteomes" id="UP001529510"/>
    </source>
</evidence>
<protein>
    <submittedName>
        <fullName evidence="2">Uncharacterized protein</fullName>
    </submittedName>
</protein>
<comment type="caution">
    <text evidence="2">The sequence shown here is derived from an EMBL/GenBank/DDBJ whole genome shotgun (WGS) entry which is preliminary data.</text>
</comment>
<dbReference type="AlphaFoldDB" id="A0ABD0REY6"/>
<dbReference type="Proteomes" id="UP001529510">
    <property type="component" value="Unassembled WGS sequence"/>
</dbReference>